<proteinExistence type="predicted"/>
<gene>
    <name evidence="1" type="ORF">RHMOL_Rhmol09G0173500</name>
</gene>
<organism evidence="1 2">
    <name type="scientific">Rhododendron molle</name>
    <name type="common">Chinese azalea</name>
    <name type="synonym">Azalea mollis</name>
    <dbReference type="NCBI Taxonomy" id="49168"/>
    <lineage>
        <taxon>Eukaryota</taxon>
        <taxon>Viridiplantae</taxon>
        <taxon>Streptophyta</taxon>
        <taxon>Embryophyta</taxon>
        <taxon>Tracheophyta</taxon>
        <taxon>Spermatophyta</taxon>
        <taxon>Magnoliopsida</taxon>
        <taxon>eudicotyledons</taxon>
        <taxon>Gunneridae</taxon>
        <taxon>Pentapetalae</taxon>
        <taxon>asterids</taxon>
        <taxon>Ericales</taxon>
        <taxon>Ericaceae</taxon>
        <taxon>Ericoideae</taxon>
        <taxon>Rhodoreae</taxon>
        <taxon>Rhododendron</taxon>
    </lineage>
</organism>
<accession>A0ACC0MEP4</accession>
<protein>
    <submittedName>
        <fullName evidence="1">Uncharacterized protein</fullName>
    </submittedName>
</protein>
<dbReference type="Proteomes" id="UP001062846">
    <property type="component" value="Chromosome 9"/>
</dbReference>
<sequence length="231" mass="27242">MTIAHPHIVYCFGRSYEMRSWKKRCTVYIEQHRKTTLYNVRDPAMYASKSRFEQVESPKFKFNVIWLKLPSFFTSSREIWRRSFQKDHGSLRQPLQTLKNSPEFITSASPYPILNYLFRLSRRVRSTDPQKNPNKHHQTTEQGNHHKQKAQRRHPYVDRANRPNAKKEERTERERKREEYLGSGRALGWPWPWLWAGLAGGGFLVEGMRGGRWRRWQVLSAAAAVAAVSDG</sequence>
<name>A0ACC0MEP4_RHOML</name>
<keyword evidence="2" id="KW-1185">Reference proteome</keyword>
<reference evidence="1" key="1">
    <citation type="submission" date="2022-02" db="EMBL/GenBank/DDBJ databases">
        <title>Plant Genome Project.</title>
        <authorList>
            <person name="Zhang R.-G."/>
        </authorList>
    </citation>
    <scope>NUCLEOTIDE SEQUENCE</scope>
    <source>
        <strain evidence="1">AT1</strain>
    </source>
</reference>
<dbReference type="EMBL" id="CM046396">
    <property type="protein sequence ID" value="KAI8539325.1"/>
    <property type="molecule type" value="Genomic_DNA"/>
</dbReference>
<comment type="caution">
    <text evidence="1">The sequence shown here is derived from an EMBL/GenBank/DDBJ whole genome shotgun (WGS) entry which is preliminary data.</text>
</comment>
<evidence type="ECO:0000313" key="2">
    <source>
        <dbReference type="Proteomes" id="UP001062846"/>
    </source>
</evidence>
<evidence type="ECO:0000313" key="1">
    <source>
        <dbReference type="EMBL" id="KAI8539325.1"/>
    </source>
</evidence>